<accession>A0A0C3M8V0</accession>
<dbReference type="EMBL" id="KN822975">
    <property type="protein sequence ID" value="KIO30152.1"/>
    <property type="molecule type" value="Genomic_DNA"/>
</dbReference>
<name>A0A0C3M8V0_9AGAM</name>
<proteinExistence type="predicted"/>
<protein>
    <submittedName>
        <fullName evidence="1">Uncharacterized protein</fullName>
    </submittedName>
</protein>
<evidence type="ECO:0000313" key="2">
    <source>
        <dbReference type="Proteomes" id="UP000054248"/>
    </source>
</evidence>
<dbReference type="AlphaFoldDB" id="A0A0C3M8V0"/>
<organism evidence="1 2">
    <name type="scientific">Tulasnella calospora MUT 4182</name>
    <dbReference type="NCBI Taxonomy" id="1051891"/>
    <lineage>
        <taxon>Eukaryota</taxon>
        <taxon>Fungi</taxon>
        <taxon>Dikarya</taxon>
        <taxon>Basidiomycota</taxon>
        <taxon>Agaricomycotina</taxon>
        <taxon>Agaricomycetes</taxon>
        <taxon>Cantharellales</taxon>
        <taxon>Tulasnellaceae</taxon>
        <taxon>Tulasnella</taxon>
    </lineage>
</organism>
<reference evidence="2" key="2">
    <citation type="submission" date="2015-01" db="EMBL/GenBank/DDBJ databases">
        <title>Evolutionary Origins and Diversification of the Mycorrhizal Mutualists.</title>
        <authorList>
            <consortium name="DOE Joint Genome Institute"/>
            <consortium name="Mycorrhizal Genomics Consortium"/>
            <person name="Kohler A."/>
            <person name="Kuo A."/>
            <person name="Nagy L.G."/>
            <person name="Floudas D."/>
            <person name="Copeland A."/>
            <person name="Barry K.W."/>
            <person name="Cichocki N."/>
            <person name="Veneault-Fourrey C."/>
            <person name="LaButti K."/>
            <person name="Lindquist E.A."/>
            <person name="Lipzen A."/>
            <person name="Lundell T."/>
            <person name="Morin E."/>
            <person name="Murat C."/>
            <person name="Riley R."/>
            <person name="Ohm R."/>
            <person name="Sun H."/>
            <person name="Tunlid A."/>
            <person name="Henrissat B."/>
            <person name="Grigoriev I.V."/>
            <person name="Hibbett D.S."/>
            <person name="Martin F."/>
        </authorList>
    </citation>
    <scope>NUCLEOTIDE SEQUENCE [LARGE SCALE GENOMIC DNA]</scope>
    <source>
        <strain evidence="2">MUT 4182</strain>
    </source>
</reference>
<keyword evidence="2" id="KW-1185">Reference proteome</keyword>
<dbReference type="Proteomes" id="UP000054248">
    <property type="component" value="Unassembled WGS sequence"/>
</dbReference>
<evidence type="ECO:0000313" key="1">
    <source>
        <dbReference type="EMBL" id="KIO30152.1"/>
    </source>
</evidence>
<gene>
    <name evidence="1" type="ORF">M407DRAFT_158574</name>
</gene>
<sequence>MRRFYCLLIQEMVHQRCLTCADARTGLNRQHCQISRVYILYKAWNHREVENYNEQPRKIRVSV</sequence>
<dbReference type="HOGENOM" id="CLU_2887501_0_0_1"/>
<reference evidence="1 2" key="1">
    <citation type="submission" date="2014-04" db="EMBL/GenBank/DDBJ databases">
        <authorList>
            <consortium name="DOE Joint Genome Institute"/>
            <person name="Kuo A."/>
            <person name="Girlanda M."/>
            <person name="Perotto S."/>
            <person name="Kohler A."/>
            <person name="Nagy L.G."/>
            <person name="Floudas D."/>
            <person name="Copeland A."/>
            <person name="Barry K.W."/>
            <person name="Cichocki N."/>
            <person name="Veneault-Fourrey C."/>
            <person name="LaButti K."/>
            <person name="Lindquist E.A."/>
            <person name="Lipzen A."/>
            <person name="Lundell T."/>
            <person name="Morin E."/>
            <person name="Murat C."/>
            <person name="Sun H."/>
            <person name="Tunlid A."/>
            <person name="Henrissat B."/>
            <person name="Grigoriev I.V."/>
            <person name="Hibbett D.S."/>
            <person name="Martin F."/>
            <person name="Nordberg H.P."/>
            <person name="Cantor M.N."/>
            <person name="Hua S.X."/>
        </authorList>
    </citation>
    <scope>NUCLEOTIDE SEQUENCE [LARGE SCALE GENOMIC DNA]</scope>
    <source>
        <strain evidence="1 2">MUT 4182</strain>
    </source>
</reference>